<evidence type="ECO:0000256" key="2">
    <source>
        <dbReference type="ARBA" id="ARBA00022679"/>
    </source>
</evidence>
<dbReference type="OrthoDB" id="9773571at2"/>
<protein>
    <submittedName>
        <fullName evidence="4">DNA methylase N-4/N-6 domain-containing protein</fullName>
    </submittedName>
</protein>
<dbReference type="InterPro" id="IPR029063">
    <property type="entry name" value="SAM-dependent_MTases_sf"/>
</dbReference>
<accession>A0A0C7P555</accession>
<evidence type="ECO:0000256" key="1">
    <source>
        <dbReference type="ARBA" id="ARBA00022603"/>
    </source>
</evidence>
<keyword evidence="2" id="KW-0808">Transferase</keyword>
<evidence type="ECO:0000313" key="5">
    <source>
        <dbReference type="Proteomes" id="UP000032809"/>
    </source>
</evidence>
<dbReference type="AlphaFoldDB" id="A0A0C7P555"/>
<evidence type="ECO:0000313" key="4">
    <source>
        <dbReference type="EMBL" id="CEP78959.1"/>
    </source>
</evidence>
<dbReference type="Gene3D" id="3.40.50.150">
    <property type="entry name" value="Vaccinia Virus protein VP39"/>
    <property type="match status" value="2"/>
</dbReference>
<name>A0A0C7P555_DEFTU</name>
<keyword evidence="5" id="KW-1185">Reference proteome</keyword>
<dbReference type="HOGENOM" id="CLU_027633_1_0_0"/>
<sequence length="452" mass="52403">MAMEKVVDDATTSTTKSPEEIINLFKTKKIDKDWSFAECKPSDTGKWTHNYHRYPAKFIPQLVEKLIDDYISQEEAHINDPFMGCGTTIVTAISRGFKVSGTDINKIAYLITKVKSTPIDPKYLNKKIEQLLNRLKFLKESQAILFDDKIEPLIPQKHIDRINYWFTEENKNELGIILRVIYNEEDETIRNFFLVAFSHVLKNCSIWLQGSTKPTRDLKKNAAKPYDALQRQLRKMQKGNEAFYKVVPTKVRENLNQYLKIEVGDARNQPVSDETADLVITSSPYVTSYEYADLHQLSTIWLDLADDLTEYKKEFIGTSYKKYENKRLRSLIAKDIVSKMSKKSKKIAKEIEAFFIDMEEVFDESYRILKQGGRCCYVIGNTKLKGVDILNAEVFAESLQYSGFKFDRLIKREIPSKILPQRRDEKTGRFANNHEANSEAYPIEYIVVGLKE</sequence>
<dbReference type="Proteomes" id="UP000032809">
    <property type="component" value="Chromosome I"/>
</dbReference>
<dbReference type="InterPro" id="IPR002941">
    <property type="entry name" value="DNA_methylase_N4/N6"/>
</dbReference>
<proteinExistence type="predicted"/>
<keyword evidence="1 4" id="KW-0489">Methyltransferase</keyword>
<dbReference type="GO" id="GO:0008170">
    <property type="term" value="F:N-methyltransferase activity"/>
    <property type="evidence" value="ECO:0007669"/>
    <property type="project" value="InterPro"/>
</dbReference>
<dbReference type="REBASE" id="106554">
    <property type="entry name" value="M.DtuL3ORF1671P"/>
</dbReference>
<gene>
    <name evidence="4" type="ORF">DTL3_1671</name>
</gene>
<evidence type="ECO:0000259" key="3">
    <source>
        <dbReference type="Pfam" id="PF01555"/>
    </source>
</evidence>
<dbReference type="KEGG" id="dtn:DTL3_1671"/>
<dbReference type="EMBL" id="LN824141">
    <property type="protein sequence ID" value="CEP78959.1"/>
    <property type="molecule type" value="Genomic_DNA"/>
</dbReference>
<dbReference type="RefSeq" id="WP_045088304.1">
    <property type="nucleotide sequence ID" value="NZ_LN824141.1"/>
</dbReference>
<dbReference type="PATRIC" id="fig|1006576.9.peg.1667"/>
<organism evidence="4 5">
    <name type="scientific">Defluviitoga tunisiensis</name>
    <dbReference type="NCBI Taxonomy" id="1006576"/>
    <lineage>
        <taxon>Bacteria</taxon>
        <taxon>Thermotogati</taxon>
        <taxon>Thermotogota</taxon>
        <taxon>Thermotogae</taxon>
        <taxon>Petrotogales</taxon>
        <taxon>Petrotogaceae</taxon>
        <taxon>Defluviitoga</taxon>
    </lineage>
</organism>
<dbReference type="SUPFAM" id="SSF53335">
    <property type="entry name" value="S-adenosyl-L-methionine-dependent methyltransferases"/>
    <property type="match status" value="1"/>
</dbReference>
<dbReference type="STRING" id="1006576.DTL3_1671"/>
<feature type="domain" description="DNA methylase N-4/N-6" evidence="3">
    <location>
        <begin position="26"/>
        <end position="109"/>
    </location>
</feature>
<dbReference type="Pfam" id="PF01555">
    <property type="entry name" value="N6_N4_Mtase"/>
    <property type="match status" value="1"/>
</dbReference>
<dbReference type="GO" id="GO:0032259">
    <property type="term" value="P:methylation"/>
    <property type="evidence" value="ECO:0007669"/>
    <property type="project" value="UniProtKB-KW"/>
</dbReference>
<reference evidence="5" key="1">
    <citation type="submission" date="2014-11" db="EMBL/GenBank/DDBJ databases">
        <authorList>
            <person name="Wibberg D."/>
        </authorList>
    </citation>
    <scope>NUCLEOTIDE SEQUENCE [LARGE SCALE GENOMIC DNA]</scope>
    <source>
        <strain evidence="5">L3</strain>
    </source>
</reference>
<dbReference type="GO" id="GO:0003677">
    <property type="term" value="F:DNA binding"/>
    <property type="evidence" value="ECO:0007669"/>
    <property type="project" value="InterPro"/>
</dbReference>